<name>A0ACC2SJ27_9FUNG</name>
<sequence length="87" mass="9844">MPTIGYIVGGAFFGLGVRVYSLALQIRPIFSAPYVHAGYAGIGMGLAYWMQTVNERNDALLNDRRKRLTERREKRQQEELKKNAEAA</sequence>
<comment type="caution">
    <text evidence="1">The sequence shown here is derived from an EMBL/GenBank/DDBJ whole genome shotgun (WGS) entry which is preliminary data.</text>
</comment>
<organism evidence="1 2">
    <name type="scientific">Entomophthora muscae</name>
    <dbReference type="NCBI Taxonomy" id="34485"/>
    <lineage>
        <taxon>Eukaryota</taxon>
        <taxon>Fungi</taxon>
        <taxon>Fungi incertae sedis</taxon>
        <taxon>Zoopagomycota</taxon>
        <taxon>Entomophthoromycotina</taxon>
        <taxon>Entomophthoromycetes</taxon>
        <taxon>Entomophthorales</taxon>
        <taxon>Entomophthoraceae</taxon>
        <taxon>Entomophthora</taxon>
    </lineage>
</organism>
<protein>
    <submittedName>
        <fullName evidence="1">Uncharacterized protein</fullName>
    </submittedName>
</protein>
<evidence type="ECO:0000313" key="2">
    <source>
        <dbReference type="Proteomes" id="UP001165960"/>
    </source>
</evidence>
<evidence type="ECO:0000313" key="1">
    <source>
        <dbReference type="EMBL" id="KAJ9062373.1"/>
    </source>
</evidence>
<gene>
    <name evidence="1" type="ORF">DSO57_1011513</name>
</gene>
<dbReference type="EMBL" id="QTSX02005010">
    <property type="protein sequence ID" value="KAJ9062373.1"/>
    <property type="molecule type" value="Genomic_DNA"/>
</dbReference>
<reference evidence="1" key="1">
    <citation type="submission" date="2022-04" db="EMBL/GenBank/DDBJ databases">
        <title>Genome of the entomopathogenic fungus Entomophthora muscae.</title>
        <authorList>
            <person name="Elya C."/>
            <person name="Lovett B.R."/>
            <person name="Lee E."/>
            <person name="Macias A.M."/>
            <person name="Hajek A.E."/>
            <person name="De Bivort B.L."/>
            <person name="Kasson M.T."/>
            <person name="De Fine Licht H.H."/>
            <person name="Stajich J.E."/>
        </authorList>
    </citation>
    <scope>NUCLEOTIDE SEQUENCE</scope>
    <source>
        <strain evidence="1">Berkeley</strain>
    </source>
</reference>
<dbReference type="Proteomes" id="UP001165960">
    <property type="component" value="Unassembled WGS sequence"/>
</dbReference>
<accession>A0ACC2SJ27</accession>
<proteinExistence type="predicted"/>
<keyword evidence="2" id="KW-1185">Reference proteome</keyword>